<dbReference type="InterPro" id="IPR011600">
    <property type="entry name" value="Pept_C14_caspase"/>
</dbReference>
<feature type="domain" description="GUN4-like" evidence="3">
    <location>
        <begin position="362"/>
        <end position="491"/>
    </location>
</feature>
<reference evidence="4 5" key="1">
    <citation type="journal article" date="2020" name="ISME J.">
        <title>Comparative genomics reveals insights into cyanobacterial evolution and habitat adaptation.</title>
        <authorList>
            <person name="Chen M.Y."/>
            <person name="Teng W.K."/>
            <person name="Zhao L."/>
            <person name="Hu C.X."/>
            <person name="Zhou Y.K."/>
            <person name="Han B.P."/>
            <person name="Song L.R."/>
            <person name="Shu W.S."/>
        </authorList>
    </citation>
    <scope>NUCLEOTIDE SEQUENCE [LARGE SCALE GENOMIC DNA]</scope>
    <source>
        <strain evidence="4 5">FACHB-1050</strain>
    </source>
</reference>
<name>A0ABR8CA48_9CYAN</name>
<proteinExistence type="predicted"/>
<evidence type="ECO:0000256" key="1">
    <source>
        <dbReference type="SAM" id="MobiDB-lite"/>
    </source>
</evidence>
<dbReference type="PANTHER" id="PTHR34800">
    <property type="entry name" value="TETRAPYRROLE-BINDING PROTEIN, CHLOROPLASTIC"/>
    <property type="match status" value="1"/>
</dbReference>
<dbReference type="RefSeq" id="WP_190577821.1">
    <property type="nucleotide sequence ID" value="NZ_CAWPQU010000002.1"/>
</dbReference>
<feature type="region of interest" description="Disordered" evidence="1">
    <location>
        <begin position="303"/>
        <end position="333"/>
    </location>
</feature>
<evidence type="ECO:0000259" key="2">
    <source>
        <dbReference type="Pfam" id="PF00656"/>
    </source>
</evidence>
<dbReference type="CDD" id="cd16383">
    <property type="entry name" value="GUN4"/>
    <property type="match status" value="1"/>
</dbReference>
<organism evidence="4 5">
    <name type="scientific">Phormidium tenue FACHB-1050</name>
    <dbReference type="NCBI Taxonomy" id="2692857"/>
    <lineage>
        <taxon>Bacteria</taxon>
        <taxon>Bacillati</taxon>
        <taxon>Cyanobacteriota</taxon>
        <taxon>Cyanophyceae</taxon>
        <taxon>Oscillatoriophycideae</taxon>
        <taxon>Oscillatoriales</taxon>
        <taxon>Oscillatoriaceae</taxon>
        <taxon>Phormidium</taxon>
    </lineage>
</organism>
<dbReference type="Gene3D" id="1.10.10.1770">
    <property type="entry name" value="Gun4-like"/>
    <property type="match status" value="1"/>
</dbReference>
<dbReference type="InterPro" id="IPR008629">
    <property type="entry name" value="GUN4-like"/>
</dbReference>
<accession>A0ABR8CA48</accession>
<dbReference type="InterPro" id="IPR029030">
    <property type="entry name" value="Caspase-like_dom_sf"/>
</dbReference>
<feature type="domain" description="Peptidase C14 caspase" evidence="2">
    <location>
        <begin position="4"/>
        <end position="234"/>
    </location>
</feature>
<keyword evidence="5" id="KW-1185">Reference proteome</keyword>
<dbReference type="EMBL" id="JACJQY010000010">
    <property type="protein sequence ID" value="MBD2316950.1"/>
    <property type="molecule type" value="Genomic_DNA"/>
</dbReference>
<dbReference type="InterPro" id="IPR037215">
    <property type="entry name" value="GUN4-like_sf"/>
</dbReference>
<protein>
    <submittedName>
        <fullName evidence="4">GUN4 domain-containing protein</fullName>
    </submittedName>
</protein>
<dbReference type="Proteomes" id="UP000618445">
    <property type="component" value="Unassembled WGS sequence"/>
</dbReference>
<gene>
    <name evidence="4" type="ORF">H6G05_08840</name>
</gene>
<comment type="caution">
    <text evidence="4">The sequence shown here is derived from an EMBL/GenBank/DDBJ whole genome shotgun (WGS) entry which is preliminary data.</text>
</comment>
<evidence type="ECO:0000313" key="4">
    <source>
        <dbReference type="EMBL" id="MBD2316950.1"/>
    </source>
</evidence>
<dbReference type="SUPFAM" id="SSF52129">
    <property type="entry name" value="Caspase-like"/>
    <property type="match status" value="1"/>
</dbReference>
<dbReference type="Gene3D" id="3.40.50.1460">
    <property type="match status" value="1"/>
</dbReference>
<evidence type="ECO:0000313" key="5">
    <source>
        <dbReference type="Proteomes" id="UP000618445"/>
    </source>
</evidence>
<evidence type="ECO:0000259" key="3">
    <source>
        <dbReference type="Pfam" id="PF05419"/>
    </source>
</evidence>
<dbReference type="Gene3D" id="1.25.40.620">
    <property type="match status" value="1"/>
</dbReference>
<dbReference type="Pfam" id="PF05419">
    <property type="entry name" value="GUN4"/>
    <property type="match status" value="1"/>
</dbReference>
<feature type="compositionally biased region" description="Low complexity" evidence="1">
    <location>
        <begin position="313"/>
        <end position="325"/>
    </location>
</feature>
<dbReference type="SUPFAM" id="SSF140869">
    <property type="entry name" value="GUN4-like"/>
    <property type="match status" value="1"/>
</dbReference>
<dbReference type="Pfam" id="PF00656">
    <property type="entry name" value="Peptidase_C14"/>
    <property type="match status" value="1"/>
</dbReference>
<sequence>MARNCAVIVGINDYDEISPLKYAKSDAERMRNFFMQDLGVSHDDLYFFTDDSPRNAQGRKTQPTYGTLKSFLGDRFADPFLSAGDTLWFYFSGHGMPCEGRDYLLPSDGNPRSIPDLAIPIGFVTERLRRSGADNVVMLIDACRSDGAKNAGMGIGEEKQQGVITFFSCSPSQVSYEIDEIGQGAFTNVLLEALRIQGEGNCATVERFANYLKDRVPQVTQKYKQYRQVPYVKIEPETKLHYLLLPKFANLTDIATLREDALHAEIEEDFNLAFQLWMRVNVASGGTDMKAINALIRVGNKRSSSSPQLREAVSSSGSKTPSSPQVSPPAVPKEFQREVIGRKTPPVSPVPEVKKNSVELVSAKGIDYRELEKLLKAKEWRKADELTAKLMCQVANREKEGWLDTEHIEAFPCEDLRTIDQLWVHYSSSKFGFSIQKKLWLECGGEIGKYDYEVWKKFAAKVGWYHPQKNDWRTYTEFMNDTKNAQNSLPASLPRLFSFGGDGGFSRLFLIVRYGGIFSSLAQRLVKCKP</sequence>
<dbReference type="PANTHER" id="PTHR34800:SF1">
    <property type="entry name" value="TETRAPYRROLE-BINDING PROTEIN, CHLOROPLASTIC"/>
    <property type="match status" value="1"/>
</dbReference>